<dbReference type="EMBL" id="RSCD01000024">
    <property type="protein sequence ID" value="RSH83709.1"/>
    <property type="molecule type" value="Genomic_DNA"/>
</dbReference>
<keyword evidence="3" id="KW-1185">Reference proteome</keyword>
<dbReference type="AlphaFoldDB" id="A0A427XXZ0"/>
<comment type="caution">
    <text evidence="2">The sequence shown here is derived from an EMBL/GenBank/DDBJ whole genome shotgun (WGS) entry which is preliminary data.</text>
</comment>
<reference evidence="2 3" key="1">
    <citation type="submission" date="2018-11" db="EMBL/GenBank/DDBJ databases">
        <title>Genome sequence of Saitozyma podzolica DSM 27192.</title>
        <authorList>
            <person name="Aliyu H."/>
            <person name="Gorte O."/>
            <person name="Ochsenreither K."/>
        </authorList>
    </citation>
    <scope>NUCLEOTIDE SEQUENCE [LARGE SCALE GENOMIC DNA]</scope>
    <source>
        <strain evidence="2 3">DSM 27192</strain>
    </source>
</reference>
<evidence type="ECO:0000313" key="3">
    <source>
        <dbReference type="Proteomes" id="UP000279259"/>
    </source>
</evidence>
<gene>
    <name evidence="2" type="ORF">EHS25_005613</name>
</gene>
<organism evidence="2 3">
    <name type="scientific">Saitozyma podzolica</name>
    <dbReference type="NCBI Taxonomy" id="1890683"/>
    <lineage>
        <taxon>Eukaryota</taxon>
        <taxon>Fungi</taxon>
        <taxon>Dikarya</taxon>
        <taxon>Basidiomycota</taxon>
        <taxon>Agaricomycotina</taxon>
        <taxon>Tremellomycetes</taxon>
        <taxon>Tremellales</taxon>
        <taxon>Trimorphomycetaceae</taxon>
        <taxon>Saitozyma</taxon>
    </lineage>
</organism>
<feature type="region of interest" description="Disordered" evidence="1">
    <location>
        <begin position="1"/>
        <end position="25"/>
    </location>
</feature>
<dbReference type="Proteomes" id="UP000279259">
    <property type="component" value="Unassembled WGS sequence"/>
</dbReference>
<protein>
    <submittedName>
        <fullName evidence="2">Uncharacterized protein</fullName>
    </submittedName>
</protein>
<accession>A0A427XXZ0</accession>
<sequence length="110" mass="11352">MSVQVRGFPPGAIPESKPNKRIDAGGFLSKPNRLIGAGSSLFSSSGMIARFASLVSGANPQDLGAIVGKRSLAAGGKRNTFQGTNSSTALTIARCDEAEAHELGRRPPSK</sequence>
<proteinExistence type="predicted"/>
<evidence type="ECO:0000313" key="2">
    <source>
        <dbReference type="EMBL" id="RSH83709.1"/>
    </source>
</evidence>
<name>A0A427XXZ0_9TREE</name>
<evidence type="ECO:0000256" key="1">
    <source>
        <dbReference type="SAM" id="MobiDB-lite"/>
    </source>
</evidence>